<protein>
    <recommendedName>
        <fullName evidence="6">BED-type domain-containing protein</fullName>
    </recommendedName>
</protein>
<dbReference type="GO" id="GO:0008270">
    <property type="term" value="F:zinc ion binding"/>
    <property type="evidence" value="ECO:0007669"/>
    <property type="project" value="UniProtKB-KW"/>
</dbReference>
<feature type="region of interest" description="Disordered" evidence="5">
    <location>
        <begin position="282"/>
        <end position="346"/>
    </location>
</feature>
<dbReference type="InParanoid" id="A0A804PAX0"/>
<feature type="compositionally biased region" description="Basic and acidic residues" evidence="5">
    <location>
        <begin position="1"/>
        <end position="10"/>
    </location>
</feature>
<dbReference type="Pfam" id="PF02892">
    <property type="entry name" value="zf-BED"/>
    <property type="match status" value="1"/>
</dbReference>
<evidence type="ECO:0000256" key="2">
    <source>
        <dbReference type="ARBA" id="ARBA00022771"/>
    </source>
</evidence>
<dbReference type="GO" id="GO:0003677">
    <property type="term" value="F:DNA binding"/>
    <property type="evidence" value="ECO:0007669"/>
    <property type="project" value="InterPro"/>
</dbReference>
<proteinExistence type="predicted"/>
<dbReference type="EnsemblPlants" id="Zm00001eb221320_T001">
    <property type="protein sequence ID" value="Zm00001eb221320_P001"/>
    <property type="gene ID" value="Zm00001eb221320"/>
</dbReference>
<reference evidence="7" key="2">
    <citation type="submission" date="2019-07" db="EMBL/GenBank/DDBJ databases">
        <authorList>
            <person name="Seetharam A."/>
            <person name="Woodhouse M."/>
            <person name="Cannon E."/>
        </authorList>
    </citation>
    <scope>NUCLEOTIDE SEQUENCE [LARGE SCALE GENOMIC DNA]</scope>
    <source>
        <strain evidence="7">cv. B73</strain>
    </source>
</reference>
<evidence type="ECO:0000256" key="3">
    <source>
        <dbReference type="ARBA" id="ARBA00022833"/>
    </source>
</evidence>
<feature type="domain" description="BED-type" evidence="6">
    <location>
        <begin position="56"/>
        <end position="113"/>
    </location>
</feature>
<dbReference type="PANTHER" id="PTHR46951">
    <property type="entry name" value="BED-TYPE DOMAIN-CONTAINING PROTEIN"/>
    <property type="match status" value="1"/>
</dbReference>
<dbReference type="PROSITE" id="PS50808">
    <property type="entry name" value="ZF_BED"/>
    <property type="match status" value="1"/>
</dbReference>
<keyword evidence="2 4" id="KW-0863">Zinc-finger</keyword>
<organism evidence="7 8">
    <name type="scientific">Zea mays</name>
    <name type="common">Maize</name>
    <dbReference type="NCBI Taxonomy" id="4577"/>
    <lineage>
        <taxon>Eukaryota</taxon>
        <taxon>Viridiplantae</taxon>
        <taxon>Streptophyta</taxon>
        <taxon>Embryophyta</taxon>
        <taxon>Tracheophyta</taxon>
        <taxon>Spermatophyta</taxon>
        <taxon>Magnoliopsida</taxon>
        <taxon>Liliopsida</taxon>
        <taxon>Poales</taxon>
        <taxon>Poaceae</taxon>
        <taxon>PACMAD clade</taxon>
        <taxon>Panicoideae</taxon>
        <taxon>Andropogonodae</taxon>
        <taxon>Andropogoneae</taxon>
        <taxon>Tripsacinae</taxon>
        <taxon>Zea</taxon>
    </lineage>
</organism>
<keyword evidence="1" id="KW-0479">Metal-binding</keyword>
<dbReference type="PANTHER" id="PTHR46951:SF2">
    <property type="entry name" value="BED-TYPE DOMAIN-CONTAINING PROTEIN"/>
    <property type="match status" value="1"/>
</dbReference>
<reference evidence="8" key="1">
    <citation type="journal article" date="2009" name="Science">
        <title>The B73 maize genome: complexity, diversity, and dynamics.</title>
        <authorList>
            <person name="Schnable P.S."/>
            <person name="Ware D."/>
            <person name="Fulton R.S."/>
            <person name="Stein J.C."/>
            <person name="Wei F."/>
            <person name="Pasternak S."/>
            <person name="Liang C."/>
            <person name="Zhang J."/>
            <person name="Fulton L."/>
            <person name="Graves T.A."/>
            <person name="Minx P."/>
            <person name="Reily A.D."/>
            <person name="Courtney L."/>
            <person name="Kruchowski S.S."/>
            <person name="Tomlinson C."/>
            <person name="Strong C."/>
            <person name="Delehaunty K."/>
            <person name="Fronick C."/>
            <person name="Courtney B."/>
            <person name="Rock S.M."/>
            <person name="Belter E."/>
            <person name="Du F."/>
            <person name="Kim K."/>
            <person name="Abbott R.M."/>
            <person name="Cotton M."/>
            <person name="Levy A."/>
            <person name="Marchetto P."/>
            <person name="Ochoa K."/>
            <person name="Jackson S.M."/>
            <person name="Gillam B."/>
            <person name="Chen W."/>
            <person name="Yan L."/>
            <person name="Higginbotham J."/>
            <person name="Cardenas M."/>
            <person name="Waligorski J."/>
            <person name="Applebaum E."/>
            <person name="Phelps L."/>
            <person name="Falcone J."/>
            <person name="Kanchi K."/>
            <person name="Thane T."/>
            <person name="Scimone A."/>
            <person name="Thane N."/>
            <person name="Henke J."/>
            <person name="Wang T."/>
            <person name="Ruppert J."/>
            <person name="Shah N."/>
            <person name="Rotter K."/>
            <person name="Hodges J."/>
            <person name="Ingenthron E."/>
            <person name="Cordes M."/>
            <person name="Kohlberg S."/>
            <person name="Sgro J."/>
            <person name="Delgado B."/>
            <person name="Mead K."/>
            <person name="Chinwalla A."/>
            <person name="Leonard S."/>
            <person name="Crouse K."/>
            <person name="Collura K."/>
            <person name="Kudrna D."/>
            <person name="Currie J."/>
            <person name="He R."/>
            <person name="Angelova A."/>
            <person name="Rajasekar S."/>
            <person name="Mueller T."/>
            <person name="Lomeli R."/>
            <person name="Scara G."/>
            <person name="Ko A."/>
            <person name="Delaney K."/>
            <person name="Wissotski M."/>
            <person name="Lopez G."/>
            <person name="Campos D."/>
            <person name="Braidotti M."/>
            <person name="Ashley E."/>
            <person name="Golser W."/>
            <person name="Kim H."/>
            <person name="Lee S."/>
            <person name="Lin J."/>
            <person name="Dujmic Z."/>
            <person name="Kim W."/>
            <person name="Talag J."/>
            <person name="Zuccolo A."/>
            <person name="Fan C."/>
            <person name="Sebastian A."/>
            <person name="Kramer M."/>
            <person name="Spiegel L."/>
            <person name="Nascimento L."/>
            <person name="Zutavern T."/>
            <person name="Miller B."/>
            <person name="Ambroise C."/>
            <person name="Muller S."/>
            <person name="Spooner W."/>
            <person name="Narechania A."/>
            <person name="Ren L."/>
            <person name="Wei S."/>
            <person name="Kumari S."/>
            <person name="Faga B."/>
            <person name="Levy M.J."/>
            <person name="McMahan L."/>
            <person name="Van Buren P."/>
            <person name="Vaughn M.W."/>
            <person name="Ying K."/>
            <person name="Yeh C.-T."/>
            <person name="Emrich S.J."/>
            <person name="Jia Y."/>
            <person name="Kalyanaraman A."/>
            <person name="Hsia A.-P."/>
            <person name="Barbazuk W.B."/>
            <person name="Baucom R.S."/>
            <person name="Brutnell T.P."/>
            <person name="Carpita N.C."/>
            <person name="Chaparro C."/>
            <person name="Chia J.-M."/>
            <person name="Deragon J.-M."/>
            <person name="Estill J.C."/>
            <person name="Fu Y."/>
            <person name="Jeddeloh J.A."/>
            <person name="Han Y."/>
            <person name="Lee H."/>
            <person name="Li P."/>
            <person name="Lisch D.R."/>
            <person name="Liu S."/>
            <person name="Liu Z."/>
            <person name="Nagel D.H."/>
            <person name="McCann M.C."/>
            <person name="SanMiguel P."/>
            <person name="Myers A.M."/>
            <person name="Nettleton D."/>
            <person name="Nguyen J."/>
            <person name="Penning B.W."/>
            <person name="Ponnala L."/>
            <person name="Schneider K.L."/>
            <person name="Schwartz D.C."/>
            <person name="Sharma A."/>
            <person name="Soderlund C."/>
            <person name="Springer N.M."/>
            <person name="Sun Q."/>
            <person name="Wang H."/>
            <person name="Waterman M."/>
            <person name="Westerman R."/>
            <person name="Wolfgruber T.K."/>
            <person name="Yang L."/>
            <person name="Yu Y."/>
            <person name="Zhang L."/>
            <person name="Zhou S."/>
            <person name="Zhu Q."/>
            <person name="Bennetzen J.L."/>
            <person name="Dawe R.K."/>
            <person name="Jiang J."/>
            <person name="Jiang N."/>
            <person name="Presting G.G."/>
            <person name="Wessler S.R."/>
            <person name="Aluru S."/>
            <person name="Martienssen R.A."/>
            <person name="Clifton S.W."/>
            <person name="McCombie W.R."/>
            <person name="Wing R.A."/>
            <person name="Wilson R.K."/>
        </authorList>
    </citation>
    <scope>NUCLEOTIDE SEQUENCE [LARGE SCALE GENOMIC DNA]</scope>
    <source>
        <strain evidence="8">cv. B73</strain>
    </source>
</reference>
<evidence type="ECO:0000256" key="4">
    <source>
        <dbReference type="PROSITE-ProRule" id="PRU00027"/>
    </source>
</evidence>
<sequence length="346" mass="39323">MCRPSARPDKSQQPAPPSQVTTSSRDMEDASADRPQGESGSQQPYDPTKDPKRKAKSNDPAWNYCYWPDLNKKDVVKCILCGKIVHSGVRRLKQHLVGSHGDVAKCPKTTSAISKEMSDYLKKNARQKPIELDDDKEGEKTMKLKYLEKGKVEHLIQLFSPVPEQPKREGSQRKQAKTINTCRSLLSQLHPCFAKHLRMWFMRGIARATLKLHCSERARRRRKEQICMLLILFMSESTVREGDDLAWAHVDDAIGASSSLQGRNFPRRARYESVYSRRCQAAATQEERVMEEEEQGNEGNEQDDEEYMPNDDEEVDDFGESPHNSPTQAGAGREENAMDDLDLGDI</sequence>
<dbReference type="Gramene" id="Zm00001eb221320_T001">
    <property type="protein sequence ID" value="Zm00001eb221320_P001"/>
    <property type="gene ID" value="Zm00001eb221320"/>
</dbReference>
<name>A0A804PAX0_MAIZE</name>
<feature type="compositionally biased region" description="Acidic residues" evidence="5">
    <location>
        <begin position="337"/>
        <end position="346"/>
    </location>
</feature>
<dbReference type="Proteomes" id="UP000007305">
    <property type="component" value="Chromosome 5"/>
</dbReference>
<keyword evidence="3" id="KW-0862">Zinc</keyword>
<evidence type="ECO:0000313" key="7">
    <source>
        <dbReference type="EnsemblPlants" id="Zm00001eb221320_P001"/>
    </source>
</evidence>
<evidence type="ECO:0000256" key="1">
    <source>
        <dbReference type="ARBA" id="ARBA00022723"/>
    </source>
</evidence>
<feature type="compositionally biased region" description="Basic and acidic residues" evidence="5">
    <location>
        <begin position="25"/>
        <end position="36"/>
    </location>
</feature>
<feature type="region of interest" description="Disordered" evidence="5">
    <location>
        <begin position="1"/>
        <end position="57"/>
    </location>
</feature>
<evidence type="ECO:0000313" key="8">
    <source>
        <dbReference type="Proteomes" id="UP000007305"/>
    </source>
</evidence>
<keyword evidence="8" id="KW-1185">Reference proteome</keyword>
<evidence type="ECO:0000256" key="5">
    <source>
        <dbReference type="SAM" id="MobiDB-lite"/>
    </source>
</evidence>
<accession>A0A804PAX0</accession>
<dbReference type="AlphaFoldDB" id="A0A804PAX0"/>
<dbReference type="InterPro" id="IPR003656">
    <property type="entry name" value="Znf_BED"/>
</dbReference>
<evidence type="ECO:0000259" key="6">
    <source>
        <dbReference type="PROSITE" id="PS50808"/>
    </source>
</evidence>
<feature type="compositionally biased region" description="Acidic residues" evidence="5">
    <location>
        <begin position="289"/>
        <end position="319"/>
    </location>
</feature>
<reference evidence="7" key="3">
    <citation type="submission" date="2021-05" db="UniProtKB">
        <authorList>
            <consortium name="EnsemblPlants"/>
        </authorList>
    </citation>
    <scope>IDENTIFICATION</scope>
    <source>
        <strain evidence="7">cv. B73</strain>
    </source>
</reference>